<feature type="signal peptide" evidence="4">
    <location>
        <begin position="1"/>
        <end position="26"/>
    </location>
</feature>
<dbReference type="PANTHER" id="PTHR24126:SF14">
    <property type="entry name" value="ANK_REP_REGION DOMAIN-CONTAINING PROTEIN"/>
    <property type="match status" value="1"/>
</dbReference>
<dbReference type="RefSeq" id="WP_110255172.1">
    <property type="nucleotide sequence ID" value="NZ_QJKB01000003.1"/>
</dbReference>
<dbReference type="SUPFAM" id="SSF48403">
    <property type="entry name" value="Ankyrin repeat"/>
    <property type="match status" value="1"/>
</dbReference>
<dbReference type="EMBL" id="QJKB01000003">
    <property type="protein sequence ID" value="PXX43897.1"/>
    <property type="molecule type" value="Genomic_DNA"/>
</dbReference>
<dbReference type="PROSITE" id="PS50297">
    <property type="entry name" value="ANK_REP_REGION"/>
    <property type="match status" value="2"/>
</dbReference>
<accession>A0A318JAP9</accession>
<dbReference type="InterPro" id="IPR002110">
    <property type="entry name" value="Ankyrin_rpt"/>
</dbReference>
<keyword evidence="2 3" id="KW-0040">ANK repeat</keyword>
<evidence type="ECO:0000256" key="1">
    <source>
        <dbReference type="ARBA" id="ARBA00022737"/>
    </source>
</evidence>
<feature type="chain" id="PRO_5016424053" evidence="4">
    <location>
        <begin position="27"/>
        <end position="164"/>
    </location>
</feature>
<dbReference type="PANTHER" id="PTHR24126">
    <property type="entry name" value="ANKYRIN REPEAT, PH AND SEC7 DOMAIN CONTAINING PROTEIN SECG-RELATED"/>
    <property type="match status" value="1"/>
</dbReference>
<dbReference type="OrthoDB" id="9812708at2"/>
<evidence type="ECO:0000313" key="6">
    <source>
        <dbReference type="Proteomes" id="UP000247792"/>
    </source>
</evidence>
<reference evidence="5 6" key="1">
    <citation type="submission" date="2018-05" db="EMBL/GenBank/DDBJ databases">
        <title>Genomic Encyclopedia of Type Strains, Phase IV (KMG-IV): sequencing the most valuable type-strain genomes for metagenomic binning, comparative biology and taxonomic classification.</title>
        <authorList>
            <person name="Goeker M."/>
        </authorList>
    </citation>
    <scope>NUCLEOTIDE SEQUENCE [LARGE SCALE GENOMIC DNA]</scope>
    <source>
        <strain evidence="5 6">DSM 19792</strain>
    </source>
</reference>
<keyword evidence="1" id="KW-0677">Repeat</keyword>
<dbReference type="Proteomes" id="UP000247792">
    <property type="component" value="Unassembled WGS sequence"/>
</dbReference>
<keyword evidence="6" id="KW-1185">Reference proteome</keyword>
<evidence type="ECO:0000256" key="3">
    <source>
        <dbReference type="PROSITE-ProRule" id="PRU00023"/>
    </source>
</evidence>
<dbReference type="PROSITE" id="PS50088">
    <property type="entry name" value="ANK_REPEAT"/>
    <property type="match status" value="2"/>
</dbReference>
<dbReference type="SMART" id="SM00248">
    <property type="entry name" value="ANK"/>
    <property type="match status" value="3"/>
</dbReference>
<proteinExistence type="predicted"/>
<dbReference type="Gene3D" id="1.25.40.20">
    <property type="entry name" value="Ankyrin repeat-containing domain"/>
    <property type="match status" value="1"/>
</dbReference>
<dbReference type="InterPro" id="IPR036770">
    <property type="entry name" value="Ankyrin_rpt-contain_sf"/>
</dbReference>
<protein>
    <submittedName>
        <fullName evidence="5">Ankyrin repeat protein</fullName>
    </submittedName>
</protein>
<keyword evidence="4" id="KW-0732">Signal</keyword>
<evidence type="ECO:0000256" key="4">
    <source>
        <dbReference type="SAM" id="SignalP"/>
    </source>
</evidence>
<dbReference type="AlphaFoldDB" id="A0A318JAP9"/>
<evidence type="ECO:0000313" key="5">
    <source>
        <dbReference type="EMBL" id="PXX43897.1"/>
    </source>
</evidence>
<feature type="repeat" description="ANK" evidence="3">
    <location>
        <begin position="103"/>
        <end position="135"/>
    </location>
</feature>
<comment type="caution">
    <text evidence="5">The sequence shown here is derived from an EMBL/GenBank/DDBJ whole genome shotgun (WGS) entry which is preliminary data.</text>
</comment>
<feature type="repeat" description="ANK" evidence="3">
    <location>
        <begin position="136"/>
        <end position="164"/>
    </location>
</feature>
<sequence length="164" mass="17545">MKNKYIPSLTSILMSILFAITLPANAGGLSKAERSQYTAMLKAINENNAAAVEKFIKDKIRLDLQEDSRAAPTFMTQAALKGNNDIILALLKVGADIESTNGDGYTPLLCAVLMDKLETVQLLISKKADVNATAPNGDTPLSMAKYAAKSNKTMIDVLVKAGAR</sequence>
<evidence type="ECO:0000256" key="2">
    <source>
        <dbReference type="ARBA" id="ARBA00023043"/>
    </source>
</evidence>
<gene>
    <name evidence="5" type="ORF">DFR42_103165</name>
</gene>
<name>A0A318JAP9_9BURK</name>
<dbReference type="Pfam" id="PF12796">
    <property type="entry name" value="Ank_2"/>
    <property type="match status" value="1"/>
</dbReference>
<organism evidence="5 6">
    <name type="scientific">Undibacterium pigrum</name>
    <dbReference type="NCBI Taxonomy" id="401470"/>
    <lineage>
        <taxon>Bacteria</taxon>
        <taxon>Pseudomonadati</taxon>
        <taxon>Pseudomonadota</taxon>
        <taxon>Betaproteobacteria</taxon>
        <taxon>Burkholderiales</taxon>
        <taxon>Oxalobacteraceae</taxon>
        <taxon>Undibacterium</taxon>
    </lineage>
</organism>